<evidence type="ECO:0000313" key="6">
    <source>
        <dbReference type="Proteomes" id="UP000623129"/>
    </source>
</evidence>
<name>A0A833R220_9POAL</name>
<dbReference type="Proteomes" id="UP000623129">
    <property type="component" value="Unassembled WGS sequence"/>
</dbReference>
<evidence type="ECO:0000256" key="4">
    <source>
        <dbReference type="SAM" id="SignalP"/>
    </source>
</evidence>
<feature type="chain" id="PRO_5033004238" evidence="4">
    <location>
        <begin position="20"/>
        <end position="239"/>
    </location>
</feature>
<comment type="similarity">
    <text evidence="1">Belongs to the 'GDSL' lipolytic enzyme family.</text>
</comment>
<protein>
    <submittedName>
        <fullName evidence="5">GDSL esterase/lipase</fullName>
    </submittedName>
</protein>
<feature type="transmembrane region" description="Helical" evidence="3">
    <location>
        <begin position="92"/>
        <end position="111"/>
    </location>
</feature>
<keyword evidence="2" id="KW-0325">Glycoprotein</keyword>
<reference evidence="5" key="1">
    <citation type="submission" date="2020-01" db="EMBL/GenBank/DDBJ databases">
        <title>Genome sequence of Kobresia littledalei, the first chromosome-level genome in the family Cyperaceae.</title>
        <authorList>
            <person name="Qu G."/>
        </authorList>
    </citation>
    <scope>NUCLEOTIDE SEQUENCE</scope>
    <source>
        <strain evidence="5">C.B.Clarke</strain>
        <tissue evidence="5">Leaf</tissue>
    </source>
</reference>
<keyword evidence="4" id="KW-0732">Signal</keyword>
<keyword evidence="6" id="KW-1185">Reference proteome</keyword>
<dbReference type="OrthoDB" id="779507at2759"/>
<dbReference type="Gene3D" id="3.40.50.1110">
    <property type="entry name" value="SGNH hydrolase"/>
    <property type="match status" value="1"/>
</dbReference>
<dbReference type="Pfam" id="PF00657">
    <property type="entry name" value="Lipase_GDSL"/>
    <property type="match status" value="1"/>
</dbReference>
<keyword evidence="3" id="KW-0812">Transmembrane</keyword>
<evidence type="ECO:0000256" key="1">
    <source>
        <dbReference type="ARBA" id="ARBA00008668"/>
    </source>
</evidence>
<dbReference type="InterPro" id="IPR001087">
    <property type="entry name" value="GDSL"/>
</dbReference>
<evidence type="ECO:0000256" key="3">
    <source>
        <dbReference type="SAM" id="Phobius"/>
    </source>
</evidence>
<sequence>MVLALFLLFLSSFPFACSASSPKYNALFCFGNSYSDTGNFNILVQGTVFDQLPYGITYFGHPNGRASDGRIPIDFIAAACSVLFHGRKNGAVATYFLTLISSITMALFILGEIGGNDYDYMLFSHKTIDYVKSYVPTVIDTINTAAESLLKQGVMYLMLPGLGPMGCTPIVLTIFASTNKSDYDSSGCLKIYNTIASYHTQLLSQAVTLLRAKYPQARIIFADYYGPVIAVLQTPELFG</sequence>
<accession>A0A833R220</accession>
<feature type="signal peptide" evidence="4">
    <location>
        <begin position="1"/>
        <end position="19"/>
    </location>
</feature>
<organism evidence="5 6">
    <name type="scientific">Carex littledalei</name>
    <dbReference type="NCBI Taxonomy" id="544730"/>
    <lineage>
        <taxon>Eukaryota</taxon>
        <taxon>Viridiplantae</taxon>
        <taxon>Streptophyta</taxon>
        <taxon>Embryophyta</taxon>
        <taxon>Tracheophyta</taxon>
        <taxon>Spermatophyta</taxon>
        <taxon>Magnoliopsida</taxon>
        <taxon>Liliopsida</taxon>
        <taxon>Poales</taxon>
        <taxon>Cyperaceae</taxon>
        <taxon>Cyperoideae</taxon>
        <taxon>Cariceae</taxon>
        <taxon>Carex</taxon>
        <taxon>Carex subgen. Euthyceras</taxon>
    </lineage>
</organism>
<gene>
    <name evidence="5" type="ORF">FCM35_KLT05644</name>
</gene>
<keyword evidence="3" id="KW-0472">Membrane</keyword>
<dbReference type="AlphaFoldDB" id="A0A833R220"/>
<evidence type="ECO:0000313" key="5">
    <source>
        <dbReference type="EMBL" id="KAF3328566.1"/>
    </source>
</evidence>
<dbReference type="PANTHER" id="PTHR22835">
    <property type="entry name" value="ZINC FINGER FYVE DOMAIN CONTAINING PROTEIN"/>
    <property type="match status" value="1"/>
</dbReference>
<evidence type="ECO:0000256" key="2">
    <source>
        <dbReference type="ARBA" id="ARBA00023180"/>
    </source>
</evidence>
<dbReference type="EMBL" id="SWLB01000015">
    <property type="protein sequence ID" value="KAF3328566.1"/>
    <property type="molecule type" value="Genomic_DNA"/>
</dbReference>
<dbReference type="GO" id="GO:0016788">
    <property type="term" value="F:hydrolase activity, acting on ester bonds"/>
    <property type="evidence" value="ECO:0007669"/>
    <property type="project" value="InterPro"/>
</dbReference>
<comment type="caution">
    <text evidence="5">The sequence shown here is derived from an EMBL/GenBank/DDBJ whole genome shotgun (WGS) entry which is preliminary data.</text>
</comment>
<proteinExistence type="inferred from homology"/>
<keyword evidence="3" id="KW-1133">Transmembrane helix</keyword>
<dbReference type="PANTHER" id="PTHR22835:SF659">
    <property type="entry name" value="GDSL LIPASE_ACYLHYDROLASE, PUTATIVE (AFU_ORTHOLOGUE AFUA_2G00510)-RELATED"/>
    <property type="match status" value="1"/>
</dbReference>
<dbReference type="InterPro" id="IPR036514">
    <property type="entry name" value="SGNH_hydro_sf"/>
</dbReference>